<evidence type="ECO:0000313" key="6">
    <source>
        <dbReference type="EMBL" id="CUO14646.1"/>
    </source>
</evidence>
<gene>
    <name evidence="6" type="primary">purR_5</name>
    <name evidence="6" type="ORF">ERS852473_02036</name>
</gene>
<dbReference type="CDD" id="cd01392">
    <property type="entry name" value="HTH_LacI"/>
    <property type="match status" value="1"/>
</dbReference>
<evidence type="ECO:0000259" key="5">
    <source>
        <dbReference type="PROSITE" id="PS50932"/>
    </source>
</evidence>
<dbReference type="PROSITE" id="PS00356">
    <property type="entry name" value="HTH_LACI_1"/>
    <property type="match status" value="1"/>
</dbReference>
<evidence type="ECO:0000256" key="3">
    <source>
        <dbReference type="ARBA" id="ARBA00023125"/>
    </source>
</evidence>
<dbReference type="EMBL" id="CYZR01000007">
    <property type="protein sequence ID" value="CUO14646.1"/>
    <property type="molecule type" value="Genomic_DNA"/>
</dbReference>
<proteinExistence type="predicted"/>
<dbReference type="InterPro" id="IPR046335">
    <property type="entry name" value="LacI/GalR-like_sensor"/>
</dbReference>
<dbReference type="RefSeq" id="WP_055260042.1">
    <property type="nucleotide sequence ID" value="NZ_CABIXL010000007.1"/>
</dbReference>
<dbReference type="SMART" id="SM00354">
    <property type="entry name" value="HTH_LACI"/>
    <property type="match status" value="1"/>
</dbReference>
<dbReference type="PRINTS" id="PR00036">
    <property type="entry name" value="HTHLACI"/>
</dbReference>
<keyword evidence="4" id="KW-0804">Transcription</keyword>
<dbReference type="InterPro" id="IPR010982">
    <property type="entry name" value="Lambda_DNA-bd_dom_sf"/>
</dbReference>
<dbReference type="InterPro" id="IPR028082">
    <property type="entry name" value="Peripla_BP_I"/>
</dbReference>
<keyword evidence="2" id="KW-0805">Transcription regulation</keyword>
<evidence type="ECO:0000256" key="4">
    <source>
        <dbReference type="ARBA" id="ARBA00023163"/>
    </source>
</evidence>
<dbReference type="Pfam" id="PF13377">
    <property type="entry name" value="Peripla_BP_3"/>
    <property type="match status" value="1"/>
</dbReference>
<evidence type="ECO:0000256" key="1">
    <source>
        <dbReference type="ARBA" id="ARBA00022491"/>
    </source>
</evidence>
<dbReference type="Proteomes" id="UP000095488">
    <property type="component" value="Unassembled WGS sequence"/>
</dbReference>
<dbReference type="Pfam" id="PF00356">
    <property type="entry name" value="LacI"/>
    <property type="match status" value="1"/>
</dbReference>
<keyword evidence="7" id="KW-1185">Reference proteome</keyword>
<dbReference type="SUPFAM" id="SSF53822">
    <property type="entry name" value="Periplasmic binding protein-like I"/>
    <property type="match status" value="1"/>
</dbReference>
<comment type="caution">
    <text evidence="6">The sequence shown here is derived from an EMBL/GenBank/DDBJ whole genome shotgun (WGS) entry which is preliminary data.</text>
</comment>
<evidence type="ECO:0000256" key="2">
    <source>
        <dbReference type="ARBA" id="ARBA00023015"/>
    </source>
</evidence>
<feature type="domain" description="HTH lacI-type" evidence="5">
    <location>
        <begin position="3"/>
        <end position="57"/>
    </location>
</feature>
<dbReference type="PANTHER" id="PTHR30146">
    <property type="entry name" value="LACI-RELATED TRANSCRIPTIONAL REPRESSOR"/>
    <property type="match status" value="1"/>
</dbReference>
<evidence type="ECO:0000313" key="7">
    <source>
        <dbReference type="Proteomes" id="UP000095488"/>
    </source>
</evidence>
<keyword evidence="1" id="KW-0678">Repressor</keyword>
<protein>
    <submittedName>
        <fullName evidence="6">Purine nucleotide synthesis repressor</fullName>
    </submittedName>
</protein>
<dbReference type="SUPFAM" id="SSF47413">
    <property type="entry name" value="lambda repressor-like DNA-binding domains"/>
    <property type="match status" value="1"/>
</dbReference>
<dbReference type="PANTHER" id="PTHR30146:SF148">
    <property type="entry name" value="HTH-TYPE TRANSCRIPTIONAL REPRESSOR PURR-RELATED"/>
    <property type="match status" value="1"/>
</dbReference>
<accession>A0ABP2ARU4</accession>
<name>A0ABP2ARU4_SARVE</name>
<organism evidence="6 7">
    <name type="scientific">Sarcina ventriculi</name>
    <name type="common">Clostridium ventriculi</name>
    <dbReference type="NCBI Taxonomy" id="1267"/>
    <lineage>
        <taxon>Bacteria</taxon>
        <taxon>Bacillati</taxon>
        <taxon>Bacillota</taxon>
        <taxon>Clostridia</taxon>
        <taxon>Eubacteriales</taxon>
        <taxon>Clostridiaceae</taxon>
        <taxon>Sarcina</taxon>
    </lineage>
</organism>
<dbReference type="CDD" id="cd06267">
    <property type="entry name" value="PBP1_LacI_sugar_binding-like"/>
    <property type="match status" value="1"/>
</dbReference>
<dbReference type="Gene3D" id="1.10.260.40">
    <property type="entry name" value="lambda repressor-like DNA-binding domains"/>
    <property type="match status" value="1"/>
</dbReference>
<dbReference type="Gene3D" id="3.40.50.2300">
    <property type="match status" value="2"/>
</dbReference>
<keyword evidence="3" id="KW-0238">DNA-binding</keyword>
<reference evidence="6 7" key="1">
    <citation type="submission" date="2015-09" db="EMBL/GenBank/DDBJ databases">
        <authorList>
            <consortium name="Pathogen Informatics"/>
            <person name="Wu L."/>
            <person name="Ma J."/>
        </authorList>
    </citation>
    <scope>NUCLEOTIDE SEQUENCE [LARGE SCALE GENOMIC DNA]</scope>
    <source>
        <strain evidence="6 7">2789STDY5834858</strain>
    </source>
</reference>
<sequence>MSVTIKDIAKLANVSHTTVSRALNNSSLINEETKKKIKEIAKELNYVPNYNAKSLVLHKSYTIGLFFTSITQGTSPNFFFDAIKGVNKSITDQYNLVVRAIDSYKEFSSINNKRFDGIILMSQSDDDNAFIYHVIAQGIPLVILDRDIDIESNNVVNILSNDKEAVFNAVEYIIENGHRDIAILTGKKEFKSTAKRKEGFVNALIKNKVQINDEYIVSGNYSLDGGYKAMQKLISLSKPPTAVFCSNDDMAIGAIKAIIDANLSIPEDISIIGFDDIKFSAYTTPSLTTIKRKIEKISEIGGEKILDMIDKKNIEKEKIFVETDFIIRDSVLDLK</sequence>
<dbReference type="InterPro" id="IPR000843">
    <property type="entry name" value="HTH_LacI"/>
</dbReference>
<dbReference type="PROSITE" id="PS50932">
    <property type="entry name" value="HTH_LACI_2"/>
    <property type="match status" value="1"/>
</dbReference>